<dbReference type="EMBL" id="JBHULY010000019">
    <property type="protein sequence ID" value="MFD2726552.1"/>
    <property type="molecule type" value="Genomic_DNA"/>
</dbReference>
<dbReference type="Pfam" id="PF11799">
    <property type="entry name" value="IMS_C"/>
    <property type="match status" value="1"/>
</dbReference>
<keyword evidence="4" id="KW-0234">DNA repair</keyword>
<dbReference type="InterPro" id="IPR036775">
    <property type="entry name" value="DNA_pol_Y-fam_lit_finger_sf"/>
</dbReference>
<evidence type="ECO:0000256" key="3">
    <source>
        <dbReference type="ARBA" id="ARBA00022932"/>
    </source>
</evidence>
<dbReference type="InterPro" id="IPR022880">
    <property type="entry name" value="DNApol_IV"/>
</dbReference>
<keyword evidence="2 4" id="KW-0515">Mutator protein</keyword>
<dbReference type="SUPFAM" id="SSF100879">
    <property type="entry name" value="Lesion bypass DNA polymerase (Y-family), little finger domain"/>
    <property type="match status" value="1"/>
</dbReference>
<comment type="cofactor">
    <cofactor evidence="4">
        <name>Mg(2+)</name>
        <dbReference type="ChEBI" id="CHEBI:18420"/>
    </cofactor>
    <text evidence="4">Binds 2 magnesium ions per subunit.</text>
</comment>
<dbReference type="InterPro" id="IPR043128">
    <property type="entry name" value="Rev_trsase/Diguanyl_cyclase"/>
</dbReference>
<protein>
    <recommendedName>
        <fullName evidence="4">DNA polymerase IV</fullName>
        <shortName evidence="4">Pol IV</shortName>
        <ecNumber evidence="4">2.7.7.7</ecNumber>
    </recommendedName>
</protein>
<name>A0ABW5TBA3_9FLAO</name>
<dbReference type="InterPro" id="IPR024728">
    <property type="entry name" value="PolY_HhH_motif"/>
</dbReference>
<comment type="catalytic activity">
    <reaction evidence="4">
        <text>DNA(n) + a 2'-deoxyribonucleoside 5'-triphosphate = DNA(n+1) + diphosphate</text>
        <dbReference type="Rhea" id="RHEA:22508"/>
        <dbReference type="Rhea" id="RHEA-COMP:17339"/>
        <dbReference type="Rhea" id="RHEA-COMP:17340"/>
        <dbReference type="ChEBI" id="CHEBI:33019"/>
        <dbReference type="ChEBI" id="CHEBI:61560"/>
        <dbReference type="ChEBI" id="CHEBI:173112"/>
        <dbReference type="EC" id="2.7.7.7"/>
    </reaction>
</comment>
<evidence type="ECO:0000256" key="4">
    <source>
        <dbReference type="HAMAP-Rule" id="MF_01113"/>
    </source>
</evidence>
<feature type="active site" evidence="4">
    <location>
        <position position="109"/>
    </location>
</feature>
<dbReference type="InterPro" id="IPR001126">
    <property type="entry name" value="UmuC"/>
</dbReference>
<keyword evidence="4" id="KW-0963">Cytoplasm</keyword>
<dbReference type="Pfam" id="PF00817">
    <property type="entry name" value="IMS"/>
    <property type="match status" value="1"/>
</dbReference>
<feature type="domain" description="UmuC" evidence="6">
    <location>
        <begin position="10"/>
        <end position="190"/>
    </location>
</feature>
<dbReference type="InterPro" id="IPR017961">
    <property type="entry name" value="DNA_pol_Y-fam_little_finger"/>
</dbReference>
<comment type="function">
    <text evidence="4">Poorly processive, error-prone DNA polymerase involved in untargeted mutagenesis. Copies undamaged DNA at stalled replication forks, which arise in vivo from mismatched or misaligned primer ends. These misaligned primers can be extended by PolIV. Exhibits no 3'-5' exonuclease (proofreading) activity. May be involved in translesional synthesis, in conjunction with the beta clamp from PolIII.</text>
</comment>
<feature type="region of interest" description="Disordered" evidence="5">
    <location>
        <begin position="347"/>
        <end position="374"/>
    </location>
</feature>
<keyword evidence="4 7" id="KW-0808">Transferase</keyword>
<comment type="subcellular location">
    <subcellularLocation>
        <location evidence="4">Cytoplasm</location>
    </subcellularLocation>
</comment>
<accession>A0ABW5TBA3</accession>
<keyword evidence="4" id="KW-0460">Magnesium</keyword>
<keyword evidence="4" id="KW-0227">DNA damage</keyword>
<evidence type="ECO:0000259" key="6">
    <source>
        <dbReference type="PROSITE" id="PS50173"/>
    </source>
</evidence>
<dbReference type="NCBIfam" id="NF002677">
    <property type="entry name" value="PRK02406.1"/>
    <property type="match status" value="1"/>
</dbReference>
<evidence type="ECO:0000256" key="1">
    <source>
        <dbReference type="ARBA" id="ARBA00010945"/>
    </source>
</evidence>
<sequence>MSSDLPIRKIIHVDMDAFYASVEQMDNPELMGKPIAVGGGGKRGVVSAASYEARKFGVKSAMAGTLASKLCPELIFVRANFERYTEISKQIRHIFFDYTDLVEPLSLDEAYLDVTENKKGNPSATLIATEIRERIFNEVGLTASAGISINKFIAKIASDYNKPNGQKTVNPEEVLGFLEQLDIRKFYGVGKVTAEKMYQKGIFTGLELKQKSLDYLEEHFGKSGKYYYYIVRGIHTSEVKPHRTRKSLAAERTFSENLSSEIFMLEKLEHIAEEVSRRLTKSKVAGKTITLKIKYSDFTLNTRSKTLPYYISDKSVILETTKDLLYQEKLNNSVRLLGISLSNLNTEKKEAESKNDPSKSEEKQNVSAQLRFEF</sequence>
<evidence type="ECO:0000313" key="7">
    <source>
        <dbReference type="EMBL" id="MFD2726552.1"/>
    </source>
</evidence>
<dbReference type="Gene3D" id="3.40.1170.60">
    <property type="match status" value="1"/>
</dbReference>
<evidence type="ECO:0000313" key="8">
    <source>
        <dbReference type="Proteomes" id="UP001597476"/>
    </source>
</evidence>
<dbReference type="Gene3D" id="3.30.1490.100">
    <property type="entry name" value="DNA polymerase, Y-family, little finger domain"/>
    <property type="match status" value="1"/>
</dbReference>
<keyword evidence="3 4" id="KW-0239">DNA-directed DNA polymerase</keyword>
<proteinExistence type="inferred from homology"/>
<dbReference type="InterPro" id="IPR050116">
    <property type="entry name" value="DNA_polymerase-Y"/>
</dbReference>
<dbReference type="EC" id="2.7.7.7" evidence="4"/>
<dbReference type="PROSITE" id="PS50173">
    <property type="entry name" value="UMUC"/>
    <property type="match status" value="1"/>
</dbReference>
<reference evidence="8" key="1">
    <citation type="journal article" date="2019" name="Int. J. Syst. Evol. Microbiol.">
        <title>The Global Catalogue of Microorganisms (GCM) 10K type strain sequencing project: providing services to taxonomists for standard genome sequencing and annotation.</title>
        <authorList>
            <consortium name="The Broad Institute Genomics Platform"/>
            <consortium name="The Broad Institute Genome Sequencing Center for Infectious Disease"/>
            <person name="Wu L."/>
            <person name="Ma J."/>
        </authorList>
    </citation>
    <scope>NUCLEOTIDE SEQUENCE [LARGE SCALE GENOMIC DNA]</scope>
    <source>
        <strain evidence="8">KCTC 42398</strain>
    </source>
</reference>
<keyword evidence="4" id="KW-0235">DNA replication</keyword>
<keyword evidence="8" id="KW-1185">Reference proteome</keyword>
<dbReference type="NCBIfam" id="NF010731">
    <property type="entry name" value="PRK14133.1"/>
    <property type="match status" value="1"/>
</dbReference>
<dbReference type="SUPFAM" id="SSF56672">
    <property type="entry name" value="DNA/RNA polymerases"/>
    <property type="match status" value="1"/>
</dbReference>
<dbReference type="Pfam" id="PF11798">
    <property type="entry name" value="IMS_HHH"/>
    <property type="match status" value="1"/>
</dbReference>
<dbReference type="RefSeq" id="WP_380291601.1">
    <property type="nucleotide sequence ID" value="NZ_JBHULY010000019.1"/>
</dbReference>
<gene>
    <name evidence="4 7" type="primary">dinB</name>
    <name evidence="7" type="ORF">ACFSR8_10035</name>
</gene>
<dbReference type="Gene3D" id="1.10.150.20">
    <property type="entry name" value="5' to 3' exonuclease, C-terminal subdomain"/>
    <property type="match status" value="1"/>
</dbReference>
<organism evidence="7 8">
    <name type="scientific">Hyunsoonleella rubra</name>
    <dbReference type="NCBI Taxonomy" id="1737062"/>
    <lineage>
        <taxon>Bacteria</taxon>
        <taxon>Pseudomonadati</taxon>
        <taxon>Bacteroidota</taxon>
        <taxon>Flavobacteriia</taxon>
        <taxon>Flavobacteriales</taxon>
        <taxon>Flavobacteriaceae</taxon>
    </lineage>
</organism>
<feature type="site" description="Substrate discrimination" evidence="4">
    <location>
        <position position="19"/>
    </location>
</feature>
<dbReference type="GO" id="GO:0003887">
    <property type="term" value="F:DNA-directed DNA polymerase activity"/>
    <property type="evidence" value="ECO:0007669"/>
    <property type="project" value="UniProtKB-EC"/>
</dbReference>
<comment type="caution">
    <text evidence="7">The sequence shown here is derived from an EMBL/GenBank/DDBJ whole genome shotgun (WGS) entry which is preliminary data.</text>
</comment>
<feature type="binding site" evidence="4">
    <location>
        <position position="14"/>
    </location>
    <ligand>
        <name>Mg(2+)</name>
        <dbReference type="ChEBI" id="CHEBI:18420"/>
    </ligand>
</feature>
<evidence type="ECO:0000256" key="2">
    <source>
        <dbReference type="ARBA" id="ARBA00022457"/>
    </source>
</evidence>
<dbReference type="CDD" id="cd03586">
    <property type="entry name" value="PolY_Pol_IV_kappa"/>
    <property type="match status" value="1"/>
</dbReference>
<keyword evidence="4 7" id="KW-0548">Nucleotidyltransferase</keyword>
<keyword evidence="4" id="KW-0479">Metal-binding</keyword>
<dbReference type="Proteomes" id="UP001597476">
    <property type="component" value="Unassembled WGS sequence"/>
</dbReference>
<keyword evidence="4" id="KW-0238">DNA-binding</keyword>
<feature type="compositionally biased region" description="Basic and acidic residues" evidence="5">
    <location>
        <begin position="347"/>
        <end position="364"/>
    </location>
</feature>
<dbReference type="PANTHER" id="PTHR11076">
    <property type="entry name" value="DNA REPAIR POLYMERASE UMUC / TRANSFERASE FAMILY MEMBER"/>
    <property type="match status" value="1"/>
</dbReference>
<feature type="binding site" evidence="4">
    <location>
        <position position="108"/>
    </location>
    <ligand>
        <name>Mg(2+)</name>
        <dbReference type="ChEBI" id="CHEBI:18420"/>
    </ligand>
</feature>
<dbReference type="Gene3D" id="3.30.70.270">
    <property type="match status" value="1"/>
</dbReference>
<dbReference type="InterPro" id="IPR043502">
    <property type="entry name" value="DNA/RNA_pol_sf"/>
</dbReference>
<comment type="similarity">
    <text evidence="1 4">Belongs to the DNA polymerase type-Y family.</text>
</comment>
<comment type="subunit">
    <text evidence="4">Monomer.</text>
</comment>
<evidence type="ECO:0000256" key="5">
    <source>
        <dbReference type="SAM" id="MobiDB-lite"/>
    </source>
</evidence>
<dbReference type="PANTHER" id="PTHR11076:SF33">
    <property type="entry name" value="DNA POLYMERASE KAPPA"/>
    <property type="match status" value="1"/>
</dbReference>
<dbReference type="HAMAP" id="MF_01113">
    <property type="entry name" value="DNApol_IV"/>
    <property type="match status" value="1"/>
</dbReference>